<evidence type="ECO:0000256" key="7">
    <source>
        <dbReference type="ARBA" id="ARBA00022989"/>
    </source>
</evidence>
<evidence type="ECO:0000256" key="4">
    <source>
        <dbReference type="ARBA" id="ARBA00022692"/>
    </source>
</evidence>
<feature type="compositionally biased region" description="Basic and acidic residues" evidence="10">
    <location>
        <begin position="80"/>
        <end position="92"/>
    </location>
</feature>
<dbReference type="GO" id="GO:0005778">
    <property type="term" value="C:peroxisomal membrane"/>
    <property type="evidence" value="ECO:0007669"/>
    <property type="project" value="UniProtKB-SubCell"/>
</dbReference>
<organism evidence="13 14">
    <name type="scientific">Fonsecaea monophora</name>
    <dbReference type="NCBI Taxonomy" id="254056"/>
    <lineage>
        <taxon>Eukaryota</taxon>
        <taxon>Fungi</taxon>
        <taxon>Dikarya</taxon>
        <taxon>Ascomycota</taxon>
        <taxon>Pezizomycotina</taxon>
        <taxon>Eurotiomycetes</taxon>
        <taxon>Chaetothyriomycetidae</taxon>
        <taxon>Chaetothyriales</taxon>
        <taxon>Herpotrichiellaceae</taxon>
        <taxon>Fonsecaea</taxon>
    </lineage>
</organism>
<dbReference type="SUPFAM" id="SSF52540">
    <property type="entry name" value="P-loop containing nucleoside triphosphate hydrolases"/>
    <property type="match status" value="1"/>
</dbReference>
<keyword evidence="3" id="KW-0813">Transport</keyword>
<dbReference type="InterPro" id="IPR036640">
    <property type="entry name" value="ABC1_TM_sf"/>
</dbReference>
<dbReference type="CDD" id="cd03223">
    <property type="entry name" value="ABCD_peroxisomal_ALDP"/>
    <property type="match status" value="1"/>
</dbReference>
<gene>
    <name evidence="13" type="ORF">AYO21_07572</name>
</gene>
<dbReference type="Pfam" id="PF00005">
    <property type="entry name" value="ABC_tran"/>
    <property type="match status" value="1"/>
</dbReference>
<protein>
    <recommendedName>
        <fullName evidence="15">ABC transporter domain-containing protein</fullName>
    </recommendedName>
</protein>
<dbReference type="GO" id="GO:0007031">
    <property type="term" value="P:peroxisome organization"/>
    <property type="evidence" value="ECO:0007669"/>
    <property type="project" value="TreeGrafter"/>
</dbReference>
<keyword evidence="14" id="KW-1185">Reference proteome</keyword>
<reference evidence="13 14" key="1">
    <citation type="submission" date="2016-03" db="EMBL/GenBank/DDBJ databases">
        <title>Draft genome sequence of the Fonsecaea monophora CBS 269.37.</title>
        <authorList>
            <person name="Bombassaro A."/>
            <person name="Vinicius W.A."/>
            <person name="De Hoog S."/>
            <person name="Sun J."/>
            <person name="Souza E.M."/>
            <person name="Raittz R.T."/>
            <person name="Costa F."/>
            <person name="Leao A.C."/>
            <person name="Tadra-Sfeir M.Z."/>
            <person name="Baura V."/>
            <person name="Balsanelli E."/>
            <person name="Pedrosa F.O."/>
            <person name="Moreno L.F."/>
            <person name="Steffens M.B."/>
            <person name="Xi L."/>
            <person name="Bocca A.L."/>
            <person name="Felipe M.S."/>
            <person name="Teixeira M."/>
            <person name="Telles Filho F.Q."/>
            <person name="Azevedo C.M."/>
            <person name="Gomes R."/>
            <person name="Vicente V.A."/>
        </authorList>
    </citation>
    <scope>NUCLEOTIDE SEQUENCE [LARGE SCALE GENOMIC DNA]</scope>
    <source>
        <strain evidence="13 14">CBS 269.37</strain>
    </source>
</reference>
<dbReference type="AlphaFoldDB" id="A0A177F4P9"/>
<dbReference type="EMBL" id="LVKK01000059">
    <property type="protein sequence ID" value="OAG38239.1"/>
    <property type="molecule type" value="Genomic_DNA"/>
</dbReference>
<feature type="domain" description="ABC transporter" evidence="11">
    <location>
        <begin position="476"/>
        <end position="703"/>
    </location>
</feature>
<sequence length="721" mass="82534">MAVQSKLLPPGRSVKQIISQLTSLYLKNRTNISRTVYITLVVALIHRVHNAISEQKAAARRQVEIQRERTRHSQLSTEGGDAKNERQQEEHRKKRVEINREFFRNLLRLLKIVIPGWRSKELRLIVSHSVFLVIRTLLSLYVAELDGKVVSALVRGKGREFVLGLVWWMLVAVPATFTNSMLQYHQTRLALAYRTRLTQYIHEKYLNNMTFYTLSALDDRIKNADQLITVDVSRFSNSLAELYSNLAKPILDMVIYNYSLSKSVGGEGLFAMALLVQISANVMRALTPPFGKYVADEARLEGEFRFQHTRLIDYSEEIALYAGHEAEKDGLDKGYFTLIKHVNRILRRRFYHGFMEDFVIKYFWGALGLLLCSLPVFFKIPGQNLTPGESRGDHTESFVTNRRMLLSSSDAFGRIMFSYKEITELAGYTSRVAGLLDVMDEVSAGRFEKKLVSSASTEENAAVLRGRGTIEESENIEFTDVPIVSPNGDVLVKKLTFAIKPGDHLLIVGPNGCGKSSLFRILGGLWPVYGGSVKKPRFEDIFYIPQRPYLSRGTLRDQIIYPDTLREFRAKNGSEEQLRQILAILEIEAIINRPNGWDAVEEWRDVFSGGLQQRIAMARLFYHKPKYAILDECTSSVTLEMERKMYETAKGLGTTLMTVSHRRSLWKYHSMILQFDGQGGYVFCPLDAERRIKLEDEKEELEMLLRGVDAWEARLKELEEV</sequence>
<evidence type="ECO:0000259" key="12">
    <source>
        <dbReference type="PROSITE" id="PS50929"/>
    </source>
</evidence>
<comment type="similarity">
    <text evidence="2">Belongs to the ABC transporter superfamily. ABCD family. Peroxisomal fatty acyl CoA transporter (TC 3.A.1.203) subfamily.</text>
</comment>
<dbReference type="GO" id="GO:0015910">
    <property type="term" value="P:long-chain fatty acid import into peroxisome"/>
    <property type="evidence" value="ECO:0007669"/>
    <property type="project" value="TreeGrafter"/>
</dbReference>
<name>A0A177F4P9_9EURO</name>
<evidence type="ECO:0008006" key="15">
    <source>
        <dbReference type="Google" id="ProtNLM"/>
    </source>
</evidence>
<evidence type="ECO:0000256" key="10">
    <source>
        <dbReference type="SAM" id="MobiDB-lite"/>
    </source>
</evidence>
<dbReference type="PROSITE" id="PS50893">
    <property type="entry name" value="ABC_TRANSPORTER_2"/>
    <property type="match status" value="1"/>
</dbReference>
<feature type="domain" description="ABC transmembrane type-1" evidence="12">
    <location>
        <begin position="130"/>
        <end position="347"/>
    </location>
</feature>
<dbReference type="GeneID" id="34602725"/>
<evidence type="ECO:0000256" key="6">
    <source>
        <dbReference type="ARBA" id="ARBA00022840"/>
    </source>
</evidence>
<dbReference type="GO" id="GO:0042760">
    <property type="term" value="P:very long-chain fatty acid catabolic process"/>
    <property type="evidence" value="ECO:0007669"/>
    <property type="project" value="TreeGrafter"/>
</dbReference>
<dbReference type="SMART" id="SM00382">
    <property type="entry name" value="AAA"/>
    <property type="match status" value="1"/>
</dbReference>
<dbReference type="InterPro" id="IPR027417">
    <property type="entry name" value="P-loop_NTPase"/>
</dbReference>
<dbReference type="SUPFAM" id="SSF90123">
    <property type="entry name" value="ABC transporter transmembrane region"/>
    <property type="match status" value="1"/>
</dbReference>
<evidence type="ECO:0000256" key="8">
    <source>
        <dbReference type="ARBA" id="ARBA00023136"/>
    </source>
</evidence>
<keyword evidence="4" id="KW-0812">Transmembrane</keyword>
<dbReference type="Gene3D" id="1.20.1560.10">
    <property type="entry name" value="ABC transporter type 1, transmembrane domain"/>
    <property type="match status" value="1"/>
</dbReference>
<evidence type="ECO:0000256" key="1">
    <source>
        <dbReference type="ARBA" id="ARBA00004585"/>
    </source>
</evidence>
<evidence type="ECO:0000313" key="13">
    <source>
        <dbReference type="EMBL" id="OAG38239.1"/>
    </source>
</evidence>
<dbReference type="Pfam" id="PF06472">
    <property type="entry name" value="ABC_membrane_2"/>
    <property type="match status" value="1"/>
</dbReference>
<evidence type="ECO:0000313" key="14">
    <source>
        <dbReference type="Proteomes" id="UP000077002"/>
    </source>
</evidence>
<keyword evidence="9" id="KW-0175">Coiled coil</keyword>
<dbReference type="GO" id="GO:0016887">
    <property type="term" value="F:ATP hydrolysis activity"/>
    <property type="evidence" value="ECO:0007669"/>
    <property type="project" value="InterPro"/>
</dbReference>
<evidence type="ECO:0000256" key="3">
    <source>
        <dbReference type="ARBA" id="ARBA00022448"/>
    </source>
</evidence>
<evidence type="ECO:0000256" key="5">
    <source>
        <dbReference type="ARBA" id="ARBA00022741"/>
    </source>
</evidence>
<dbReference type="FunFam" id="3.40.50.300:FF:000636">
    <property type="entry name" value="ATP-binding cassette sub-family D member 3"/>
    <property type="match status" value="1"/>
</dbReference>
<keyword evidence="6" id="KW-0067">ATP-binding</keyword>
<dbReference type="InterPro" id="IPR003593">
    <property type="entry name" value="AAA+_ATPase"/>
</dbReference>
<accession>A0A177F4P9</accession>
<comment type="caution">
    <text evidence="13">The sequence shown here is derived from an EMBL/GenBank/DDBJ whole genome shotgun (WGS) entry which is preliminary data.</text>
</comment>
<evidence type="ECO:0000259" key="11">
    <source>
        <dbReference type="PROSITE" id="PS50893"/>
    </source>
</evidence>
<dbReference type="GO" id="GO:0140359">
    <property type="term" value="F:ABC-type transporter activity"/>
    <property type="evidence" value="ECO:0007669"/>
    <property type="project" value="InterPro"/>
</dbReference>
<dbReference type="GO" id="GO:0005324">
    <property type="term" value="F:long-chain fatty acid transmembrane transporter activity"/>
    <property type="evidence" value="ECO:0007669"/>
    <property type="project" value="TreeGrafter"/>
</dbReference>
<dbReference type="InterPro" id="IPR011527">
    <property type="entry name" value="ABC1_TM_dom"/>
</dbReference>
<dbReference type="Proteomes" id="UP000077002">
    <property type="component" value="Unassembled WGS sequence"/>
</dbReference>
<dbReference type="OrthoDB" id="422637at2759"/>
<keyword evidence="8" id="KW-0472">Membrane</keyword>
<keyword evidence="7" id="KW-1133">Transmembrane helix</keyword>
<evidence type="ECO:0000256" key="9">
    <source>
        <dbReference type="SAM" id="Coils"/>
    </source>
</evidence>
<evidence type="ECO:0000256" key="2">
    <source>
        <dbReference type="ARBA" id="ARBA00008575"/>
    </source>
</evidence>
<feature type="coiled-coil region" evidence="9">
    <location>
        <begin position="694"/>
        <end position="721"/>
    </location>
</feature>
<dbReference type="RefSeq" id="XP_022510191.1">
    <property type="nucleotide sequence ID" value="XM_022657526.1"/>
</dbReference>
<dbReference type="PROSITE" id="PS50929">
    <property type="entry name" value="ABC_TM1F"/>
    <property type="match status" value="1"/>
</dbReference>
<comment type="subcellular location">
    <subcellularLocation>
        <location evidence="1">Peroxisome membrane</location>
        <topology evidence="1">Multi-pass membrane protein</topology>
    </subcellularLocation>
</comment>
<dbReference type="InterPro" id="IPR003439">
    <property type="entry name" value="ABC_transporter-like_ATP-bd"/>
</dbReference>
<dbReference type="GO" id="GO:0006635">
    <property type="term" value="P:fatty acid beta-oxidation"/>
    <property type="evidence" value="ECO:0007669"/>
    <property type="project" value="TreeGrafter"/>
</dbReference>
<dbReference type="PANTHER" id="PTHR11384">
    <property type="entry name" value="ATP-BINDING CASSETTE, SUB-FAMILY D MEMBER"/>
    <property type="match status" value="1"/>
</dbReference>
<dbReference type="Gene3D" id="3.40.50.300">
    <property type="entry name" value="P-loop containing nucleotide triphosphate hydrolases"/>
    <property type="match status" value="1"/>
</dbReference>
<feature type="region of interest" description="Disordered" evidence="10">
    <location>
        <begin position="68"/>
        <end position="92"/>
    </location>
</feature>
<dbReference type="InterPro" id="IPR050835">
    <property type="entry name" value="ABC_transporter_sub-D"/>
</dbReference>
<proteinExistence type="inferred from homology"/>
<keyword evidence="5" id="KW-0547">Nucleotide-binding</keyword>
<dbReference type="GO" id="GO:0005524">
    <property type="term" value="F:ATP binding"/>
    <property type="evidence" value="ECO:0007669"/>
    <property type="project" value="UniProtKB-KW"/>
</dbReference>
<dbReference type="PANTHER" id="PTHR11384:SF69">
    <property type="entry name" value="PEROXISOMAL LONG-CHAIN FATTY ACID IMPORT PROTEIN 1"/>
    <property type="match status" value="1"/>
</dbReference>